<keyword evidence="3" id="KW-0067">ATP-binding</keyword>
<dbReference type="InterPro" id="IPR024088">
    <property type="entry name" value="Tyr-tRNA-ligase_bac-type"/>
</dbReference>
<dbReference type="Proteomes" id="UP000224006">
    <property type="component" value="Chromosome II"/>
</dbReference>
<keyword evidence="8" id="KW-0694">RNA-binding</keyword>
<dbReference type="InterPro" id="IPR014729">
    <property type="entry name" value="Rossmann-like_a/b/a_fold"/>
</dbReference>
<proteinExistence type="predicted"/>
<dbReference type="SUPFAM" id="SSF55174">
    <property type="entry name" value="Alpha-L RNA-binding motif"/>
    <property type="match status" value="1"/>
</dbReference>
<evidence type="ECO:0000256" key="1">
    <source>
        <dbReference type="ARBA" id="ARBA00022598"/>
    </source>
</evidence>
<keyword evidence="4" id="KW-0648">Protein biosynthesis</keyword>
<evidence type="ECO:0000256" key="4">
    <source>
        <dbReference type="ARBA" id="ARBA00022917"/>
    </source>
</evidence>
<dbReference type="InterPro" id="IPR036986">
    <property type="entry name" value="S4_RNA-bd_sf"/>
</dbReference>
<feature type="region of interest" description="Disordered" evidence="9">
    <location>
        <begin position="486"/>
        <end position="509"/>
    </location>
</feature>
<protein>
    <recommendedName>
        <fullName evidence="6">Tyrosyl-tRNA synthetase</fullName>
    </recommendedName>
</protein>
<organism evidence="11 12">
    <name type="scientific">Besnoitia besnoiti</name>
    <name type="common">Apicomplexan protozoan</name>
    <dbReference type="NCBI Taxonomy" id="94643"/>
    <lineage>
        <taxon>Eukaryota</taxon>
        <taxon>Sar</taxon>
        <taxon>Alveolata</taxon>
        <taxon>Apicomplexa</taxon>
        <taxon>Conoidasida</taxon>
        <taxon>Coccidia</taxon>
        <taxon>Eucoccidiorida</taxon>
        <taxon>Eimeriorina</taxon>
        <taxon>Sarcocystidae</taxon>
        <taxon>Besnoitia</taxon>
    </lineage>
</organism>
<dbReference type="KEGG" id="bbes:BESB_038570"/>
<evidence type="ECO:0000256" key="5">
    <source>
        <dbReference type="ARBA" id="ARBA00023146"/>
    </source>
</evidence>
<reference evidence="11 12" key="1">
    <citation type="submission" date="2017-09" db="EMBL/GenBank/DDBJ databases">
        <title>Genome sequencing of Besnoitia besnoiti strain Bb-Ger1.</title>
        <authorList>
            <person name="Schares G."/>
            <person name="Venepally P."/>
            <person name="Lorenzi H.A."/>
        </authorList>
    </citation>
    <scope>NUCLEOTIDE SEQUENCE [LARGE SCALE GENOMIC DNA]</scope>
    <source>
        <strain evidence="11 12">Bb-Ger1</strain>
    </source>
</reference>
<dbReference type="GeneID" id="40308838"/>
<keyword evidence="12" id="KW-1185">Reference proteome</keyword>
<comment type="caution">
    <text evidence="11">The sequence shown here is derived from an EMBL/GenBank/DDBJ whole genome shotgun (WGS) entry which is preliminary data.</text>
</comment>
<evidence type="ECO:0000313" key="12">
    <source>
        <dbReference type="Proteomes" id="UP000224006"/>
    </source>
</evidence>
<dbReference type="EMBL" id="NWUJ01000002">
    <property type="protein sequence ID" value="PFH37399.1"/>
    <property type="molecule type" value="Genomic_DNA"/>
</dbReference>
<dbReference type="VEuPathDB" id="ToxoDB:BESB_038570"/>
<evidence type="ECO:0000256" key="9">
    <source>
        <dbReference type="SAM" id="MobiDB-lite"/>
    </source>
</evidence>
<gene>
    <name evidence="11" type="ORF">BESB_038570</name>
</gene>
<dbReference type="RefSeq" id="XP_029221408.1">
    <property type="nucleotide sequence ID" value="XM_029362443.1"/>
</dbReference>
<feature type="region of interest" description="Disordered" evidence="9">
    <location>
        <begin position="555"/>
        <end position="579"/>
    </location>
</feature>
<evidence type="ECO:0000256" key="3">
    <source>
        <dbReference type="ARBA" id="ARBA00022840"/>
    </source>
</evidence>
<dbReference type="STRING" id="94643.A0A2A9MHM4"/>
<sequence>MDAARSCRPLLFPLCAFSCVREACHPQKSLLSLVASLVFLVISSGAFPADALTKSPHASRPFSSFFSSPSDFRPPDVPPSLSPLFFHPFSASSVPSAIPSLASLAAPAASTRWPSAVSAGRRGLENPQLFVSPRPVPLGRVSPLCNRLPASSIRRQTSFGSQVAPAHAAQACLTRANPPRPGSTDSLPGFTCFSSSARSRRFPAESRFASTIRPEPRETASPERRAAAGQAFSSFFLSRVKQTGLRATLSHSSSIVSLRGLWRGAEARQTSECGSFGGSPRSSSCPGASGSSARVASRLCAHGGLEDDLSEAEKGFDRDACSSPFLVDALSRGVIADGNALASLDRLLTAWTAAYAAREEAGEGRRLRVAGDDGAQRRGSALAEASESGSGRDQPLSFYMGVDLTGGSLHVGHLLPLLLLRRLQRLQLVRPVLLLGTATTLVGDPTGKLRHNFVQSRGSPRAVRRDGEDCGHASLLEQVRARVEDDLSAEAASETRGDAQPQPAAACPRPFCMDPAKTARIQENKTAIARQLAFIFDPSQSDGVALDASLRPEPVPASLWPSARRPAARESKPAAAASPPSALIVENRPWLSALSSLEFLTDFGAFLPLPRLLSRSSVEETLGLLQARRGEASGLQREPRSGGTKKGAHFSFASLAYAVLQAVDWLFLRRNFGVLGQVGGRDQWGNISTGLELARRRDRARLFGLTTPLLLAKGGAKMGKSPGAGAETRDGVTAETCGKTVWLRKDLTPPVEFWQFWRNVDDADVHRMLRWFTLLSIPEIEALEAETQHYGDRALNFLKETLADHVTTLVHGASVTCAVRAVVAAGRERRPYSSFSEKGRGGLEAPVGEPNGAGTPGQEDGDAPSPAEDVALPPTHFIRRSVLLGGDEPSDASASRVTASSPAAAPRRVFLSALLAQLSLCASRAAAKRLLAQGAVRLNGLRLQAVEGDLPLSLSHFTSRRRAGEPDAAALQCSLAVGRKGFSVLHVRDDAAWPAEKAGEHLAVAE</sequence>
<keyword evidence="10" id="KW-0812">Transmembrane</keyword>
<keyword evidence="5" id="KW-0030">Aminoacyl-tRNA synthetase</keyword>
<dbReference type="Gene3D" id="3.40.50.620">
    <property type="entry name" value="HUPs"/>
    <property type="match status" value="1"/>
</dbReference>
<dbReference type="GO" id="GO:0005524">
    <property type="term" value="F:ATP binding"/>
    <property type="evidence" value="ECO:0007669"/>
    <property type="project" value="UniProtKB-KW"/>
</dbReference>
<dbReference type="GO" id="GO:0006418">
    <property type="term" value="P:tRNA aminoacylation for protein translation"/>
    <property type="evidence" value="ECO:0007669"/>
    <property type="project" value="InterPro"/>
</dbReference>
<dbReference type="PANTHER" id="PTHR11766">
    <property type="entry name" value="TYROSYL-TRNA SYNTHETASE"/>
    <property type="match status" value="1"/>
</dbReference>
<dbReference type="SUPFAM" id="SSF52374">
    <property type="entry name" value="Nucleotidylyl transferase"/>
    <property type="match status" value="1"/>
</dbReference>
<dbReference type="Gene3D" id="3.10.290.10">
    <property type="entry name" value="RNA-binding S4 domain"/>
    <property type="match status" value="1"/>
</dbReference>
<dbReference type="OrthoDB" id="337870at2759"/>
<feature type="compositionally biased region" description="Low complexity" evidence="9">
    <location>
        <begin position="377"/>
        <end position="392"/>
    </location>
</feature>
<dbReference type="InterPro" id="IPR002305">
    <property type="entry name" value="aa-tRNA-synth_Ic"/>
</dbReference>
<dbReference type="GO" id="GO:0004831">
    <property type="term" value="F:tyrosine-tRNA ligase activity"/>
    <property type="evidence" value="ECO:0007669"/>
    <property type="project" value="UniProtKB-EC"/>
</dbReference>
<keyword evidence="10" id="KW-0472">Membrane</keyword>
<feature type="compositionally biased region" description="Low complexity" evidence="9">
    <location>
        <begin position="499"/>
        <end position="509"/>
    </location>
</feature>
<dbReference type="GO" id="GO:0005829">
    <property type="term" value="C:cytosol"/>
    <property type="evidence" value="ECO:0007669"/>
    <property type="project" value="TreeGrafter"/>
</dbReference>
<evidence type="ECO:0000313" key="11">
    <source>
        <dbReference type="EMBL" id="PFH37399.1"/>
    </source>
</evidence>
<name>A0A2A9MHM4_BESBE</name>
<evidence type="ECO:0000256" key="7">
    <source>
        <dbReference type="ARBA" id="ARBA00048248"/>
    </source>
</evidence>
<dbReference type="Gene3D" id="1.10.240.10">
    <property type="entry name" value="Tyrosyl-Transfer RNA Synthetase"/>
    <property type="match status" value="1"/>
</dbReference>
<keyword evidence="10" id="KW-1133">Transmembrane helix</keyword>
<evidence type="ECO:0000256" key="8">
    <source>
        <dbReference type="PROSITE-ProRule" id="PRU00182"/>
    </source>
</evidence>
<dbReference type="PANTHER" id="PTHR11766:SF0">
    <property type="entry name" value="TYROSINE--TRNA LIGASE, MITOCHONDRIAL"/>
    <property type="match status" value="1"/>
</dbReference>
<dbReference type="PROSITE" id="PS50889">
    <property type="entry name" value="S4"/>
    <property type="match status" value="1"/>
</dbReference>
<evidence type="ECO:0000256" key="10">
    <source>
        <dbReference type="SAM" id="Phobius"/>
    </source>
</evidence>
<dbReference type="GO" id="GO:0003723">
    <property type="term" value="F:RNA binding"/>
    <property type="evidence" value="ECO:0007669"/>
    <property type="project" value="UniProtKB-KW"/>
</dbReference>
<keyword evidence="1 11" id="KW-0436">Ligase</keyword>
<keyword evidence="2" id="KW-0547">Nucleotide-binding</keyword>
<evidence type="ECO:0000256" key="6">
    <source>
        <dbReference type="ARBA" id="ARBA00033323"/>
    </source>
</evidence>
<feature type="region of interest" description="Disordered" evidence="9">
    <location>
        <begin position="369"/>
        <end position="392"/>
    </location>
</feature>
<feature type="transmembrane region" description="Helical" evidence="10">
    <location>
        <begin position="30"/>
        <end position="49"/>
    </location>
</feature>
<evidence type="ECO:0000256" key="2">
    <source>
        <dbReference type="ARBA" id="ARBA00022741"/>
    </source>
</evidence>
<accession>A0A2A9MHM4</accession>
<dbReference type="Pfam" id="PF00579">
    <property type="entry name" value="tRNA-synt_1b"/>
    <property type="match status" value="2"/>
</dbReference>
<dbReference type="AlphaFoldDB" id="A0A2A9MHM4"/>
<feature type="region of interest" description="Disordered" evidence="9">
    <location>
        <begin position="832"/>
        <end position="871"/>
    </location>
</feature>
<comment type="catalytic activity">
    <reaction evidence="7">
        <text>tRNA(Tyr) + L-tyrosine + ATP = L-tyrosyl-tRNA(Tyr) + AMP + diphosphate + H(+)</text>
        <dbReference type="Rhea" id="RHEA:10220"/>
        <dbReference type="Rhea" id="RHEA-COMP:9706"/>
        <dbReference type="Rhea" id="RHEA-COMP:9707"/>
        <dbReference type="ChEBI" id="CHEBI:15378"/>
        <dbReference type="ChEBI" id="CHEBI:30616"/>
        <dbReference type="ChEBI" id="CHEBI:33019"/>
        <dbReference type="ChEBI" id="CHEBI:58315"/>
        <dbReference type="ChEBI" id="CHEBI:78442"/>
        <dbReference type="ChEBI" id="CHEBI:78536"/>
        <dbReference type="ChEBI" id="CHEBI:456215"/>
        <dbReference type="EC" id="6.1.1.1"/>
    </reaction>
</comment>
<feature type="compositionally biased region" description="Basic and acidic residues" evidence="9">
    <location>
        <begin position="832"/>
        <end position="841"/>
    </location>
</feature>